<dbReference type="Pfam" id="PF13417">
    <property type="entry name" value="GST_N_3"/>
    <property type="match status" value="1"/>
</dbReference>
<proteinExistence type="predicted"/>
<evidence type="ECO:0000313" key="4">
    <source>
        <dbReference type="Proteomes" id="UP000472320"/>
    </source>
</evidence>
<dbReference type="SFLD" id="SFLDG00358">
    <property type="entry name" value="Main_(cytGST)"/>
    <property type="match status" value="1"/>
</dbReference>
<evidence type="ECO:0000259" key="1">
    <source>
        <dbReference type="PROSITE" id="PS50404"/>
    </source>
</evidence>
<keyword evidence="3" id="KW-0808">Transferase</keyword>
<accession>A0A6L6QH15</accession>
<dbReference type="InterPro" id="IPR004045">
    <property type="entry name" value="Glutathione_S-Trfase_N"/>
</dbReference>
<dbReference type="SUPFAM" id="SSF52833">
    <property type="entry name" value="Thioredoxin-like"/>
    <property type="match status" value="1"/>
</dbReference>
<reference evidence="3 4" key="1">
    <citation type="submission" date="2019-11" db="EMBL/GenBank/DDBJ databases">
        <title>Type strains purchased from KCTC, JCM and DSMZ.</title>
        <authorList>
            <person name="Lu H."/>
        </authorList>
    </citation>
    <scope>NUCLEOTIDE SEQUENCE [LARGE SCALE GENOMIC DNA]</scope>
    <source>
        <strain evidence="3 4">JCM 31587</strain>
    </source>
</reference>
<dbReference type="Proteomes" id="UP000472320">
    <property type="component" value="Unassembled WGS sequence"/>
</dbReference>
<dbReference type="InterPro" id="IPR036282">
    <property type="entry name" value="Glutathione-S-Trfase_C_sf"/>
</dbReference>
<protein>
    <submittedName>
        <fullName evidence="3">Glutathione S-transferase family protein</fullName>
    </submittedName>
</protein>
<comment type="caution">
    <text evidence="3">The sequence shown here is derived from an EMBL/GenBank/DDBJ whole genome shotgun (WGS) entry which is preliminary data.</text>
</comment>
<dbReference type="InterPro" id="IPR036249">
    <property type="entry name" value="Thioredoxin-like_sf"/>
</dbReference>
<dbReference type="InterPro" id="IPR004046">
    <property type="entry name" value="GST_C"/>
</dbReference>
<sequence length="201" mass="22456">MYTVYTWSTPNGRKPLIMLEELGQPYEIVPVNLREHEQFEAGFLAISPNNKIPAMKDGALSMFESGAILTYLAEKHQRFLANEGPQRYCALQWLYWQVGGLGPMLGQLGFFEKKDSALAKEHFSAEAERLLNVLDRALAGSSYVAGDEYTIADMACYPWTQAAASHLELNLSGKPAVQRWLGMMGERPAVRKAMAWKPPAT</sequence>
<dbReference type="SUPFAM" id="SSF47616">
    <property type="entry name" value="GST C-terminal domain-like"/>
    <property type="match status" value="1"/>
</dbReference>
<dbReference type="CDD" id="cd03178">
    <property type="entry name" value="GST_C_Ure2p_like"/>
    <property type="match status" value="1"/>
</dbReference>
<dbReference type="PANTHER" id="PTHR44051:SF19">
    <property type="entry name" value="DISULFIDE-BOND OXIDOREDUCTASE YFCG"/>
    <property type="match status" value="1"/>
</dbReference>
<dbReference type="CDD" id="cd03048">
    <property type="entry name" value="GST_N_Ure2p_like"/>
    <property type="match status" value="1"/>
</dbReference>
<dbReference type="PROSITE" id="PS50404">
    <property type="entry name" value="GST_NTER"/>
    <property type="match status" value="1"/>
</dbReference>
<evidence type="ECO:0000259" key="2">
    <source>
        <dbReference type="PROSITE" id="PS50405"/>
    </source>
</evidence>
<dbReference type="Pfam" id="PF00043">
    <property type="entry name" value="GST_C"/>
    <property type="match status" value="1"/>
</dbReference>
<dbReference type="PROSITE" id="PS50405">
    <property type="entry name" value="GST_CTER"/>
    <property type="match status" value="1"/>
</dbReference>
<dbReference type="PANTHER" id="PTHR44051">
    <property type="entry name" value="GLUTATHIONE S-TRANSFERASE-RELATED"/>
    <property type="match status" value="1"/>
</dbReference>
<dbReference type="InterPro" id="IPR010987">
    <property type="entry name" value="Glutathione-S-Trfase_C-like"/>
</dbReference>
<dbReference type="OrthoDB" id="81087at2"/>
<dbReference type="RefSeq" id="WP_155454328.1">
    <property type="nucleotide sequence ID" value="NZ_WNKX01000008.1"/>
</dbReference>
<dbReference type="Gene3D" id="1.20.1050.10">
    <property type="match status" value="1"/>
</dbReference>
<dbReference type="SFLD" id="SFLDG01151">
    <property type="entry name" value="Main.2:_Nu-like"/>
    <property type="match status" value="1"/>
</dbReference>
<dbReference type="EMBL" id="WNKX01000008">
    <property type="protein sequence ID" value="MTW11364.1"/>
    <property type="molecule type" value="Genomic_DNA"/>
</dbReference>
<name>A0A6L6QH15_9BURK</name>
<feature type="domain" description="GST N-terminal" evidence="1">
    <location>
        <begin position="1"/>
        <end position="80"/>
    </location>
</feature>
<dbReference type="SFLD" id="SFLDS00019">
    <property type="entry name" value="Glutathione_Transferase_(cytos"/>
    <property type="match status" value="1"/>
</dbReference>
<dbReference type="GO" id="GO:0016740">
    <property type="term" value="F:transferase activity"/>
    <property type="evidence" value="ECO:0007669"/>
    <property type="project" value="UniProtKB-KW"/>
</dbReference>
<dbReference type="AlphaFoldDB" id="A0A6L6QH15"/>
<dbReference type="InterPro" id="IPR040079">
    <property type="entry name" value="Glutathione_S-Trfase"/>
</dbReference>
<keyword evidence="4" id="KW-1185">Reference proteome</keyword>
<gene>
    <name evidence="3" type="ORF">GM658_12235</name>
</gene>
<organism evidence="3 4">
    <name type="scientific">Massilia eburnea</name>
    <dbReference type="NCBI Taxonomy" id="1776165"/>
    <lineage>
        <taxon>Bacteria</taxon>
        <taxon>Pseudomonadati</taxon>
        <taxon>Pseudomonadota</taxon>
        <taxon>Betaproteobacteria</taxon>
        <taxon>Burkholderiales</taxon>
        <taxon>Oxalobacteraceae</taxon>
        <taxon>Telluria group</taxon>
        <taxon>Massilia</taxon>
    </lineage>
</organism>
<evidence type="ECO:0000313" key="3">
    <source>
        <dbReference type="EMBL" id="MTW11364.1"/>
    </source>
</evidence>
<dbReference type="Gene3D" id="3.40.30.10">
    <property type="entry name" value="Glutaredoxin"/>
    <property type="match status" value="1"/>
</dbReference>
<feature type="domain" description="GST C-terminal" evidence="2">
    <location>
        <begin position="83"/>
        <end position="201"/>
    </location>
</feature>